<evidence type="ECO:0000313" key="3">
    <source>
        <dbReference type="Proteomes" id="UP000001519"/>
    </source>
</evidence>
<protein>
    <submittedName>
        <fullName evidence="2">Uncharacterized protein</fullName>
    </submittedName>
</protein>
<dbReference type="Ensembl" id="ENSGGOT00000049447.1">
    <property type="protein sequence ID" value="ENSGGOP00000038080.1"/>
    <property type="gene ID" value="ENSGGOG00000039552.1"/>
</dbReference>
<reference evidence="3" key="1">
    <citation type="submission" date="2011-05" db="EMBL/GenBank/DDBJ databases">
        <title>Insights into the evolution of the great apes provided by the gorilla genome.</title>
        <authorList>
            <person name="Scally A."/>
        </authorList>
    </citation>
    <scope>NUCLEOTIDE SEQUENCE [LARGE SCALE GENOMIC DNA]</scope>
</reference>
<reference evidence="2" key="4">
    <citation type="submission" date="2025-09" db="UniProtKB">
        <authorList>
            <consortium name="Ensembl"/>
        </authorList>
    </citation>
    <scope>IDENTIFICATION</scope>
</reference>
<sequence length="54" mass="6232">MTHFVPPPKDKKKKDKDDDGGEDDYENCNLICGDEYGPETRLSRSQLNEKETPF</sequence>
<proteinExistence type="predicted"/>
<name>A0A2I2YSX0_GORGO</name>
<dbReference type="GeneTree" id="ENSGT00910000148528"/>
<dbReference type="InParanoid" id="A0A2I2YSX0"/>
<dbReference type="AlphaFoldDB" id="A0A2I2YSX0"/>
<dbReference type="EMBL" id="CABD030078957">
    <property type="status" value="NOT_ANNOTATED_CDS"/>
    <property type="molecule type" value="Genomic_DNA"/>
</dbReference>
<feature type="region of interest" description="Disordered" evidence="1">
    <location>
        <begin position="1"/>
        <end position="54"/>
    </location>
</feature>
<evidence type="ECO:0000313" key="2">
    <source>
        <dbReference type="Ensembl" id="ENSGGOP00000038080.1"/>
    </source>
</evidence>
<keyword evidence="3" id="KW-1185">Reference proteome</keyword>
<accession>A0A2I2YSX0</accession>
<dbReference type="STRING" id="9593.ENSGGOP00000038080"/>
<evidence type="ECO:0000256" key="1">
    <source>
        <dbReference type="SAM" id="MobiDB-lite"/>
    </source>
</evidence>
<organism evidence="2 3">
    <name type="scientific">Gorilla gorilla gorilla</name>
    <name type="common">Western lowland gorilla</name>
    <dbReference type="NCBI Taxonomy" id="9595"/>
    <lineage>
        <taxon>Eukaryota</taxon>
        <taxon>Metazoa</taxon>
        <taxon>Chordata</taxon>
        <taxon>Craniata</taxon>
        <taxon>Vertebrata</taxon>
        <taxon>Euteleostomi</taxon>
        <taxon>Mammalia</taxon>
        <taxon>Eutheria</taxon>
        <taxon>Euarchontoglires</taxon>
        <taxon>Primates</taxon>
        <taxon>Haplorrhini</taxon>
        <taxon>Catarrhini</taxon>
        <taxon>Hominidae</taxon>
        <taxon>Gorilla</taxon>
    </lineage>
</organism>
<reference evidence="2" key="3">
    <citation type="submission" date="2025-08" db="UniProtKB">
        <authorList>
            <consortium name="Ensembl"/>
        </authorList>
    </citation>
    <scope>IDENTIFICATION</scope>
</reference>
<reference evidence="2 3" key="2">
    <citation type="journal article" date="2012" name="Nature">
        <title>Insights into hominid evolution from the gorilla genome sequence.</title>
        <authorList>
            <person name="Scally A."/>
            <person name="Dutheil J.Y."/>
            <person name="Hillier L.W."/>
            <person name="Jordan G.E."/>
            <person name="Goodhead I."/>
            <person name="Herrero J."/>
            <person name="Hobolth A."/>
            <person name="Lappalainen T."/>
            <person name="Mailund T."/>
            <person name="Marques-Bonet T."/>
            <person name="McCarthy S."/>
            <person name="Montgomery S.H."/>
            <person name="Schwalie P.C."/>
            <person name="Tang Y.A."/>
            <person name="Ward M.C."/>
            <person name="Xue Y."/>
            <person name="Yngvadottir B."/>
            <person name="Alkan C."/>
            <person name="Andersen L.N."/>
            <person name="Ayub Q."/>
            <person name="Ball E.V."/>
            <person name="Beal K."/>
            <person name="Bradley B.J."/>
            <person name="Chen Y."/>
            <person name="Clee C.M."/>
            <person name="Fitzgerald S."/>
            <person name="Graves T.A."/>
            <person name="Gu Y."/>
            <person name="Heath P."/>
            <person name="Heger A."/>
            <person name="Karakoc E."/>
            <person name="Kolb-Kokocinski A."/>
            <person name="Laird G.K."/>
            <person name="Lunter G."/>
            <person name="Meader S."/>
            <person name="Mort M."/>
            <person name="Mullikin J.C."/>
            <person name="Munch K."/>
            <person name="O'Connor T.D."/>
            <person name="Phillips A.D."/>
            <person name="Prado-Martinez J."/>
            <person name="Rogers A.S."/>
            <person name="Sajjadian S."/>
            <person name="Schmidt D."/>
            <person name="Shaw K."/>
            <person name="Simpson J.T."/>
            <person name="Stenson P.D."/>
            <person name="Turner D.J."/>
            <person name="Vigilant L."/>
            <person name="Vilella A.J."/>
            <person name="Whitener W."/>
            <person name="Zhu B."/>
            <person name="Cooper D.N."/>
            <person name="de Jong P."/>
            <person name="Dermitzakis E.T."/>
            <person name="Eichler E.E."/>
            <person name="Flicek P."/>
            <person name="Goldman N."/>
            <person name="Mundy N.I."/>
            <person name="Ning Z."/>
            <person name="Odom D.T."/>
            <person name="Ponting C.P."/>
            <person name="Quail M.A."/>
            <person name="Ryder O.A."/>
            <person name="Searle S.M."/>
            <person name="Warren W.C."/>
            <person name="Wilson R.K."/>
            <person name="Schierup M.H."/>
            <person name="Rogers J."/>
            <person name="Tyler-Smith C."/>
            <person name="Durbin R."/>
        </authorList>
    </citation>
    <scope>NUCLEOTIDE SEQUENCE [LARGE SCALE GENOMIC DNA]</scope>
</reference>
<dbReference type="Proteomes" id="UP000001519">
    <property type="component" value="Chromosome 11"/>
</dbReference>
<dbReference type="EMBL" id="CABD030078956">
    <property type="status" value="NOT_ANNOTATED_CDS"/>
    <property type="molecule type" value="Genomic_DNA"/>
</dbReference>